<dbReference type="GO" id="GO:0006438">
    <property type="term" value="P:valyl-tRNA aminoacylation"/>
    <property type="evidence" value="ECO:0007669"/>
    <property type="project" value="InterPro"/>
</dbReference>
<dbReference type="InterPro" id="IPR002303">
    <property type="entry name" value="Valyl-tRNA_ligase"/>
</dbReference>
<accession>A0A6A4TLK0</accession>
<keyword evidence="10" id="KW-0812">Transmembrane</keyword>
<evidence type="ECO:0000259" key="11">
    <source>
        <dbReference type="Pfam" id="PF00133"/>
    </source>
</evidence>
<dbReference type="Pfam" id="PF00133">
    <property type="entry name" value="tRNA-synt_1"/>
    <property type="match status" value="2"/>
</dbReference>
<feature type="domain" description="Aminoacyl-tRNA synthetase class Ia" evidence="11">
    <location>
        <begin position="314"/>
        <end position="359"/>
    </location>
</feature>
<evidence type="ECO:0000256" key="9">
    <source>
        <dbReference type="SAM" id="MobiDB-lite"/>
    </source>
</evidence>
<keyword evidence="3" id="KW-0547">Nucleotide-binding</keyword>
<feature type="compositionally biased region" description="Acidic residues" evidence="9">
    <location>
        <begin position="181"/>
        <end position="190"/>
    </location>
</feature>
<evidence type="ECO:0000256" key="3">
    <source>
        <dbReference type="ARBA" id="ARBA00022741"/>
    </source>
</evidence>
<feature type="transmembrane region" description="Helical" evidence="10">
    <location>
        <begin position="120"/>
        <end position="142"/>
    </location>
</feature>
<evidence type="ECO:0000313" key="13">
    <source>
        <dbReference type="EMBL" id="KAF0047737.1"/>
    </source>
</evidence>
<keyword evidence="2" id="KW-0436">Ligase</keyword>
<feature type="transmembrane region" description="Helical" evidence="10">
    <location>
        <begin position="149"/>
        <end position="165"/>
    </location>
</feature>
<feature type="coiled-coil region" evidence="8">
    <location>
        <begin position="796"/>
        <end position="823"/>
    </location>
</feature>
<name>A0A6A4TLK0_SCOMX</name>
<dbReference type="InterPro" id="IPR009080">
    <property type="entry name" value="tRNAsynth_Ia_anticodon-bd"/>
</dbReference>
<dbReference type="InterPro" id="IPR014729">
    <property type="entry name" value="Rossmann-like_a/b/a_fold"/>
</dbReference>
<evidence type="ECO:0000313" key="14">
    <source>
        <dbReference type="Proteomes" id="UP000438429"/>
    </source>
</evidence>
<evidence type="ECO:0000256" key="6">
    <source>
        <dbReference type="ARBA" id="ARBA00023146"/>
    </source>
</evidence>
<comment type="caution">
    <text evidence="13">The sequence shown here is derived from an EMBL/GenBank/DDBJ whole genome shotgun (WGS) entry which is preliminary data.</text>
</comment>
<dbReference type="EMBL" id="VEVO01000001">
    <property type="protein sequence ID" value="KAF0047737.1"/>
    <property type="molecule type" value="Genomic_DNA"/>
</dbReference>
<dbReference type="InterPro" id="IPR013155">
    <property type="entry name" value="M/V/L/I-tRNA-synth_anticd-bd"/>
</dbReference>
<dbReference type="PANTHER" id="PTHR11946">
    <property type="entry name" value="VALYL-TRNA SYNTHETASES"/>
    <property type="match status" value="1"/>
</dbReference>
<proteinExistence type="predicted"/>
<dbReference type="FunFam" id="1.10.730.10:FF:000009">
    <property type="entry name" value="Valine--tRNA ligase, mitochondrial"/>
    <property type="match status" value="1"/>
</dbReference>
<gene>
    <name evidence="13" type="ORF">F2P81_001370</name>
</gene>
<dbReference type="InterPro" id="IPR033705">
    <property type="entry name" value="Anticodon_Ia_Val"/>
</dbReference>
<dbReference type="EC" id="6.1.1.9" evidence="1"/>
<dbReference type="InterPro" id="IPR002300">
    <property type="entry name" value="aa-tRNA-synth_Ia"/>
</dbReference>
<keyword evidence="6" id="KW-0030">Aminoacyl-tRNA synthetase</keyword>
<dbReference type="SUPFAM" id="SSF52374">
    <property type="entry name" value="Nucleotidylyl transferase"/>
    <property type="match status" value="1"/>
</dbReference>
<dbReference type="GO" id="GO:0004832">
    <property type="term" value="F:valine-tRNA ligase activity"/>
    <property type="evidence" value="ECO:0007669"/>
    <property type="project" value="UniProtKB-EC"/>
</dbReference>
<keyword evidence="4" id="KW-0067">ATP-binding</keyword>
<keyword evidence="10" id="KW-1133">Transmembrane helix</keyword>
<feature type="compositionally biased region" description="Basic and acidic residues" evidence="9">
    <location>
        <begin position="191"/>
        <end position="200"/>
    </location>
</feature>
<dbReference type="Pfam" id="PF15576">
    <property type="entry name" value="DUF4661"/>
    <property type="match status" value="1"/>
</dbReference>
<keyword evidence="8" id="KW-0175">Coiled coil</keyword>
<evidence type="ECO:0000256" key="4">
    <source>
        <dbReference type="ARBA" id="ARBA00022840"/>
    </source>
</evidence>
<evidence type="ECO:0000256" key="5">
    <source>
        <dbReference type="ARBA" id="ARBA00022917"/>
    </source>
</evidence>
<dbReference type="Proteomes" id="UP000438429">
    <property type="component" value="Unassembled WGS sequence"/>
</dbReference>
<protein>
    <recommendedName>
        <fullName evidence="1">valine--tRNA ligase</fullName>
        <ecNumber evidence="1">6.1.1.9</ecNumber>
    </recommendedName>
    <alternativeName>
        <fullName evidence="7">Valyl-tRNA synthetase</fullName>
    </alternativeName>
</protein>
<feature type="domain" description="Aminoacyl-tRNA synthetase class Ia" evidence="11">
    <location>
        <begin position="397"/>
        <end position="488"/>
    </location>
</feature>
<dbReference type="InterPro" id="IPR037118">
    <property type="entry name" value="Val-tRNA_synth_C_sf"/>
</dbReference>
<dbReference type="InterPro" id="IPR029073">
    <property type="entry name" value="DUF4661"/>
</dbReference>
<evidence type="ECO:0000256" key="10">
    <source>
        <dbReference type="SAM" id="Phobius"/>
    </source>
</evidence>
<dbReference type="SUPFAM" id="SSF47323">
    <property type="entry name" value="Anticodon-binding domain of a subclass of class I aminoacyl-tRNA synthetases"/>
    <property type="match status" value="1"/>
</dbReference>
<keyword evidence="5" id="KW-0648">Protein biosynthesis</keyword>
<evidence type="ECO:0000256" key="1">
    <source>
        <dbReference type="ARBA" id="ARBA00013169"/>
    </source>
</evidence>
<dbReference type="AlphaFoldDB" id="A0A6A4TLK0"/>
<feature type="region of interest" description="Disordered" evidence="9">
    <location>
        <begin position="181"/>
        <end position="200"/>
    </location>
</feature>
<dbReference type="GO" id="GO:0005524">
    <property type="term" value="F:ATP binding"/>
    <property type="evidence" value="ECO:0007669"/>
    <property type="project" value="UniProtKB-KW"/>
</dbReference>
<sequence>MIVHVCTLMEMSWSDRLQLNDCGRSSSYSHTVTGPGTASGDCNQLQHWSISSHPGYEGIQNSRIIQLNDWKVEILPEHHDICFNFIRHLFDLFVVGFLWTVSPPAKLILEVLGVQGALRLWLHGMAMFFVSTVGMAGLLWLIQEYLPQFALIYGIIQAVVISVSVRQSVIIGLDEDKEEKDELEKETDDMTDVRKHKEDKENAKQSNYVSSLSFELWYMTGLQTVETLSCSRLTAVVLRGRYFQTDKCHFRLSVTEDKSVKWSEKQKIVYTAPTPPGTKKDTSLPFPPSYSPEFVESSWYQWWEKEGFFNPEQHRFSSAVTEAFVRLCDSGLIYRSEGLVNWSCALESAISDIEVDSQELSGQTLLSVPGYDNKVEFGTMLSFAYSIDGHGIVDTDESVLFHPMVRDKHGRKMSKSLGNVIDPLDVIHGVSLERLEEKVMEGNLDPRERLVAMEAQRKDFPKGIPQCGTDALRLALCSHKIQGEDISLSVSQVLSCRHFCNKMWQTLRFTLGVLVDDTARVTSPEETTPLSSMDRWICSRLYSTVLQCEQAFEAYELHTVTSALYSFWVHSLCDVYMECVKPVLVQQDDASARQVASSVLYHCVSVSLALLSPIMPFITEELWQRLRPFRPGAASQTSLCLQPYPCSSQLAHWHFPEEEGAFVLIQDVIRMARSLRAQCGMTKEKPTMWAVCSPSQVQVLLQFESAVLTLSRISCLHIYCPNGAGDLHSAPPPEGSLIAVVDHTCQLHLHIQSGVNFEKQVLQLSQRKDKLNPKLKEIVCKIQSPNYLTKVPAHVRQKMECQMSALQKELKTIEDQLKILQENQTTE</sequence>
<dbReference type="Gene3D" id="1.10.287.380">
    <property type="entry name" value="Valyl-tRNA synthetase, C-terminal domain"/>
    <property type="match status" value="1"/>
</dbReference>
<feature type="domain" description="Methionyl/Valyl/Leucyl/Isoleucyl-tRNA synthetase anticodon-binding" evidence="12">
    <location>
        <begin position="534"/>
        <end position="686"/>
    </location>
</feature>
<keyword evidence="10" id="KW-0472">Membrane</keyword>
<dbReference type="GO" id="GO:0005829">
    <property type="term" value="C:cytosol"/>
    <property type="evidence" value="ECO:0007669"/>
    <property type="project" value="TreeGrafter"/>
</dbReference>
<dbReference type="PANTHER" id="PTHR11946:SF71">
    <property type="entry name" value="VALINE--TRNA LIGASE, MITOCHONDRIAL"/>
    <property type="match status" value="1"/>
</dbReference>
<evidence type="ECO:0000256" key="8">
    <source>
        <dbReference type="SAM" id="Coils"/>
    </source>
</evidence>
<reference evidence="13 14" key="1">
    <citation type="submission" date="2019-06" db="EMBL/GenBank/DDBJ databases">
        <title>Draft genomes of female and male turbot (Scophthalmus maximus).</title>
        <authorList>
            <person name="Xu H."/>
            <person name="Xu X.-W."/>
            <person name="Shao C."/>
            <person name="Chen S."/>
        </authorList>
    </citation>
    <scope>NUCLEOTIDE SEQUENCE [LARGE SCALE GENOMIC DNA]</scope>
    <source>
        <strain evidence="13">Ysfricsl-2016a</strain>
        <tissue evidence="13">Blood</tissue>
    </source>
</reference>
<dbReference type="Pfam" id="PF08264">
    <property type="entry name" value="Anticodon_1"/>
    <property type="match status" value="1"/>
</dbReference>
<dbReference type="Gene3D" id="1.10.730.10">
    <property type="entry name" value="Isoleucyl-tRNA Synthetase, Domain 1"/>
    <property type="match status" value="1"/>
</dbReference>
<dbReference type="CDD" id="cd07962">
    <property type="entry name" value="Anticodon_Ia_Val"/>
    <property type="match status" value="1"/>
</dbReference>
<dbReference type="Gene3D" id="3.40.50.620">
    <property type="entry name" value="HUPs"/>
    <property type="match status" value="2"/>
</dbReference>
<evidence type="ECO:0000256" key="2">
    <source>
        <dbReference type="ARBA" id="ARBA00022598"/>
    </source>
</evidence>
<evidence type="ECO:0000256" key="7">
    <source>
        <dbReference type="ARBA" id="ARBA00029936"/>
    </source>
</evidence>
<organism evidence="13 14">
    <name type="scientific">Scophthalmus maximus</name>
    <name type="common">Turbot</name>
    <name type="synonym">Psetta maxima</name>
    <dbReference type="NCBI Taxonomy" id="52904"/>
    <lineage>
        <taxon>Eukaryota</taxon>
        <taxon>Metazoa</taxon>
        <taxon>Chordata</taxon>
        <taxon>Craniata</taxon>
        <taxon>Vertebrata</taxon>
        <taxon>Euteleostomi</taxon>
        <taxon>Actinopterygii</taxon>
        <taxon>Neopterygii</taxon>
        <taxon>Teleostei</taxon>
        <taxon>Neoteleostei</taxon>
        <taxon>Acanthomorphata</taxon>
        <taxon>Carangaria</taxon>
        <taxon>Pleuronectiformes</taxon>
        <taxon>Pleuronectoidei</taxon>
        <taxon>Scophthalmidae</taxon>
        <taxon>Scophthalmus</taxon>
    </lineage>
</organism>
<evidence type="ECO:0000259" key="12">
    <source>
        <dbReference type="Pfam" id="PF08264"/>
    </source>
</evidence>